<name>A0A6A6DWF9_9PEZI</name>
<protein>
    <submittedName>
        <fullName evidence="1">Uncharacterized protein</fullName>
    </submittedName>
</protein>
<dbReference type="EMBL" id="ML994647">
    <property type="protein sequence ID" value="KAF2182569.1"/>
    <property type="molecule type" value="Genomic_DNA"/>
</dbReference>
<gene>
    <name evidence="1" type="ORF">K469DRAFT_225906</name>
</gene>
<dbReference type="AlphaFoldDB" id="A0A6A6DWF9"/>
<proteinExistence type="predicted"/>
<organism evidence="1 2">
    <name type="scientific">Zopfia rhizophila CBS 207.26</name>
    <dbReference type="NCBI Taxonomy" id="1314779"/>
    <lineage>
        <taxon>Eukaryota</taxon>
        <taxon>Fungi</taxon>
        <taxon>Dikarya</taxon>
        <taxon>Ascomycota</taxon>
        <taxon>Pezizomycotina</taxon>
        <taxon>Dothideomycetes</taxon>
        <taxon>Dothideomycetes incertae sedis</taxon>
        <taxon>Zopfiaceae</taxon>
        <taxon>Zopfia</taxon>
    </lineage>
</organism>
<sequence>MRPSFTRRSALGEVSRRRSFLLTSTYVFIIQISSSRPHPREDHLWPICMSDANSNVTLGLACATGTLQGLFPAIRNGREPVAVPKSQHNRPV</sequence>
<evidence type="ECO:0000313" key="2">
    <source>
        <dbReference type="Proteomes" id="UP000800200"/>
    </source>
</evidence>
<keyword evidence="2" id="KW-1185">Reference proteome</keyword>
<reference evidence="1" key="1">
    <citation type="journal article" date="2020" name="Stud. Mycol.">
        <title>101 Dothideomycetes genomes: a test case for predicting lifestyles and emergence of pathogens.</title>
        <authorList>
            <person name="Haridas S."/>
            <person name="Albert R."/>
            <person name="Binder M."/>
            <person name="Bloem J."/>
            <person name="Labutti K."/>
            <person name="Salamov A."/>
            <person name="Andreopoulos B."/>
            <person name="Baker S."/>
            <person name="Barry K."/>
            <person name="Bills G."/>
            <person name="Bluhm B."/>
            <person name="Cannon C."/>
            <person name="Castanera R."/>
            <person name="Culley D."/>
            <person name="Daum C."/>
            <person name="Ezra D."/>
            <person name="Gonzalez J."/>
            <person name="Henrissat B."/>
            <person name="Kuo A."/>
            <person name="Liang C."/>
            <person name="Lipzen A."/>
            <person name="Lutzoni F."/>
            <person name="Magnuson J."/>
            <person name="Mondo S."/>
            <person name="Nolan M."/>
            <person name="Ohm R."/>
            <person name="Pangilinan J."/>
            <person name="Park H.-J."/>
            <person name="Ramirez L."/>
            <person name="Alfaro M."/>
            <person name="Sun H."/>
            <person name="Tritt A."/>
            <person name="Yoshinaga Y."/>
            <person name="Zwiers L.-H."/>
            <person name="Turgeon B."/>
            <person name="Goodwin S."/>
            <person name="Spatafora J."/>
            <person name="Crous P."/>
            <person name="Grigoriev I."/>
        </authorList>
    </citation>
    <scope>NUCLEOTIDE SEQUENCE</scope>
    <source>
        <strain evidence="1">CBS 207.26</strain>
    </source>
</reference>
<accession>A0A6A6DWF9</accession>
<dbReference type="Proteomes" id="UP000800200">
    <property type="component" value="Unassembled WGS sequence"/>
</dbReference>
<evidence type="ECO:0000313" key="1">
    <source>
        <dbReference type="EMBL" id="KAF2182569.1"/>
    </source>
</evidence>